<evidence type="ECO:0000313" key="3">
    <source>
        <dbReference type="Proteomes" id="UP000609726"/>
    </source>
</evidence>
<reference evidence="2 3" key="1">
    <citation type="submission" date="2019-10" db="EMBL/GenBank/DDBJ databases">
        <title>Taxonomy of Antarctic Massilia spp.: description of Massilia rubra sp. nov., Massilia aquatica sp. nov., Massilia mucilaginosa sp. nov., Massilia frigida sp. nov. isolated from streams, lakes and regoliths.</title>
        <authorList>
            <person name="Holochova P."/>
            <person name="Sedlacek I."/>
            <person name="Kralova S."/>
            <person name="Maslanova I."/>
            <person name="Busse H.-J."/>
            <person name="Stankova E."/>
            <person name="Vrbovska V."/>
            <person name="Kovarovic V."/>
            <person name="Bartak M."/>
            <person name="Svec P."/>
            <person name="Pantucek R."/>
        </authorList>
    </citation>
    <scope>NUCLEOTIDE SEQUENCE [LARGE SCALE GENOMIC DNA]</scope>
    <source>
        <strain evidence="2 3">CCM 8733</strain>
    </source>
</reference>
<feature type="compositionally biased region" description="Polar residues" evidence="1">
    <location>
        <begin position="24"/>
        <end position="33"/>
    </location>
</feature>
<accession>A0ABX0NM45</accession>
<comment type="caution">
    <text evidence="2">The sequence shown here is derived from an EMBL/GenBank/DDBJ whole genome shotgun (WGS) entry which is preliminary data.</text>
</comment>
<proteinExistence type="predicted"/>
<dbReference type="RefSeq" id="WP_166870132.1">
    <property type="nucleotide sequence ID" value="NZ_WHJH01000001.1"/>
</dbReference>
<evidence type="ECO:0000256" key="1">
    <source>
        <dbReference type="SAM" id="MobiDB-lite"/>
    </source>
</evidence>
<evidence type="ECO:0000313" key="2">
    <source>
        <dbReference type="EMBL" id="NHZ87846.1"/>
    </source>
</evidence>
<sequence length="144" mass="15347">MKIDPATTPLFSARTTAPAPFQAARSTAASGNATREAAGVRQADFTSMTRQDMRDWANGQIRSGQMSLDDGRPFMAMTMKIPAGGGAEVPAEGDGERIDSSQKLRSGIDGAIARNDQLTRKMLESAMDILRQNQGRTIGIDTSA</sequence>
<dbReference type="Proteomes" id="UP000609726">
    <property type="component" value="Unassembled WGS sequence"/>
</dbReference>
<feature type="region of interest" description="Disordered" evidence="1">
    <location>
        <begin position="1"/>
        <end position="41"/>
    </location>
</feature>
<keyword evidence="3" id="KW-1185">Reference proteome</keyword>
<gene>
    <name evidence="2" type="ORF">F2P45_02190</name>
</gene>
<name>A0ABX0NM45_9BURK</name>
<dbReference type="EMBL" id="WHJH01000001">
    <property type="protein sequence ID" value="NHZ87846.1"/>
    <property type="molecule type" value="Genomic_DNA"/>
</dbReference>
<protein>
    <submittedName>
        <fullName evidence="2">Uncharacterized protein</fullName>
    </submittedName>
</protein>
<organism evidence="2 3">
    <name type="scientific">Massilia mucilaginosa</name>
    <dbReference type="NCBI Taxonomy" id="2609282"/>
    <lineage>
        <taxon>Bacteria</taxon>
        <taxon>Pseudomonadati</taxon>
        <taxon>Pseudomonadota</taxon>
        <taxon>Betaproteobacteria</taxon>
        <taxon>Burkholderiales</taxon>
        <taxon>Oxalobacteraceae</taxon>
        <taxon>Telluria group</taxon>
        <taxon>Massilia</taxon>
    </lineage>
</organism>